<dbReference type="InterPro" id="IPR055766">
    <property type="entry name" value="DUF7342"/>
</dbReference>
<name>A0AAV3S6N5_9EURY</name>
<protein>
    <recommendedName>
        <fullName evidence="3">ArsR family transcriptional regulator</fullName>
    </recommendedName>
</protein>
<organism evidence="1 2">
    <name type="scientific">Halarchaeum salinum</name>
    <dbReference type="NCBI Taxonomy" id="489912"/>
    <lineage>
        <taxon>Archaea</taxon>
        <taxon>Methanobacteriati</taxon>
        <taxon>Methanobacteriota</taxon>
        <taxon>Stenosarchaea group</taxon>
        <taxon>Halobacteria</taxon>
        <taxon>Halobacteriales</taxon>
        <taxon>Halobacteriaceae</taxon>
    </lineage>
</organism>
<evidence type="ECO:0008006" key="3">
    <source>
        <dbReference type="Google" id="ProtNLM"/>
    </source>
</evidence>
<keyword evidence="2" id="KW-1185">Reference proteome</keyword>
<sequence>MSEKTPPDLDLTGEWDATLEGRTVKDRVYEVATAVTSPTSVTDIAERADCTKEGARPHLEWFVDLGVLEKVADNPALFMRNEAYFEFRRVTELTREFETPEEIADRTAEYRERERDLAASFEASSPGAVVLSDVDSEDLDEAYDRLSEWRAVTRRLRELHEAKLRLESDSGSTSASSFP</sequence>
<dbReference type="EMBL" id="BAAABL010000037">
    <property type="protein sequence ID" value="GAA0296994.1"/>
    <property type="molecule type" value="Genomic_DNA"/>
</dbReference>
<evidence type="ECO:0000313" key="2">
    <source>
        <dbReference type="Proteomes" id="UP001500837"/>
    </source>
</evidence>
<gene>
    <name evidence="1" type="ORF">GCM10009066_09220</name>
</gene>
<reference evidence="1 2" key="1">
    <citation type="journal article" date="2019" name="Int. J. Syst. Evol. Microbiol.">
        <title>The Global Catalogue of Microorganisms (GCM) 10K type strain sequencing project: providing services to taxonomists for standard genome sequencing and annotation.</title>
        <authorList>
            <consortium name="The Broad Institute Genomics Platform"/>
            <consortium name="The Broad Institute Genome Sequencing Center for Infectious Disease"/>
            <person name="Wu L."/>
            <person name="Ma J."/>
        </authorList>
    </citation>
    <scope>NUCLEOTIDE SEQUENCE [LARGE SCALE GENOMIC DNA]</scope>
    <source>
        <strain evidence="1 2">JCM 16330</strain>
    </source>
</reference>
<dbReference type="Pfam" id="PF24033">
    <property type="entry name" value="DUF7342"/>
    <property type="match status" value="1"/>
</dbReference>
<comment type="caution">
    <text evidence="1">The sequence shown here is derived from an EMBL/GenBank/DDBJ whole genome shotgun (WGS) entry which is preliminary data.</text>
</comment>
<dbReference type="RefSeq" id="WP_211313385.1">
    <property type="nucleotide sequence ID" value="NZ_BAAABL010000037.1"/>
</dbReference>
<proteinExistence type="predicted"/>
<dbReference type="Proteomes" id="UP001500837">
    <property type="component" value="Unassembled WGS sequence"/>
</dbReference>
<evidence type="ECO:0000313" key="1">
    <source>
        <dbReference type="EMBL" id="GAA0296994.1"/>
    </source>
</evidence>
<accession>A0AAV3S6N5</accession>
<dbReference type="AlphaFoldDB" id="A0AAV3S6N5"/>